<dbReference type="NCBIfam" id="NF033542">
    <property type="entry name" value="transpos_IS110"/>
    <property type="match status" value="1"/>
</dbReference>
<comment type="caution">
    <text evidence="3">The sequence shown here is derived from an EMBL/GenBank/DDBJ whole genome shotgun (WGS) entry which is preliminary data.</text>
</comment>
<keyword evidence="4" id="KW-1185">Reference proteome</keyword>
<evidence type="ECO:0000313" key="4">
    <source>
        <dbReference type="Proteomes" id="UP001589610"/>
    </source>
</evidence>
<gene>
    <name evidence="3" type="ORF">ACFFRH_10785</name>
</gene>
<evidence type="ECO:0000259" key="1">
    <source>
        <dbReference type="Pfam" id="PF01548"/>
    </source>
</evidence>
<dbReference type="Pfam" id="PF02371">
    <property type="entry name" value="Transposase_20"/>
    <property type="match status" value="1"/>
</dbReference>
<dbReference type="InterPro" id="IPR002525">
    <property type="entry name" value="Transp_IS110-like_N"/>
</dbReference>
<dbReference type="RefSeq" id="WP_344748651.1">
    <property type="nucleotide sequence ID" value="NZ_BAAAWW010000164.1"/>
</dbReference>
<sequence length="404" mass="44102">MHTVGWDWGGQTHSVTVLDEQGSKAARWTLPHTEAGITGTLRRLSTYGDPAELPVAIETSKGLVVDRLLAAGHPVVAIHPGAFNAMRPRWGASRAKTDNADSFMLADLLRTDGRHLRILAPTETATLELQALSRQRSDLVAARTSLTNQLRALLEAHWPGATRLFRQIEAQISLAFLDRFPTPQAAATLTPAKLDAFLRRHSYTGGKSGAELLDRLKAAPKPASRVSPEVVTTLVNVQVGQVRAIVAAIKSLEAAITQVLEAHPYAALFRALPRVGTVNLAQIIGEIGPMLERGLNPDQLAAEVGMAPVTQASGKVHTVGFRHAANRAARKALTHFADNSRHDNLWAAELYRRARERGKRHPQTVRILGRGWLRVMHACFRDGTPYDPALHQARHHILARVTPA</sequence>
<proteinExistence type="predicted"/>
<dbReference type="PANTHER" id="PTHR33055:SF3">
    <property type="entry name" value="PUTATIVE TRANSPOSASE FOR IS117-RELATED"/>
    <property type="match status" value="1"/>
</dbReference>
<organism evidence="3 4">
    <name type="scientific">Streptosporangium vulgare</name>
    <dbReference type="NCBI Taxonomy" id="46190"/>
    <lineage>
        <taxon>Bacteria</taxon>
        <taxon>Bacillati</taxon>
        <taxon>Actinomycetota</taxon>
        <taxon>Actinomycetes</taxon>
        <taxon>Streptosporangiales</taxon>
        <taxon>Streptosporangiaceae</taxon>
        <taxon>Streptosporangium</taxon>
    </lineage>
</organism>
<name>A0ABV5TA72_9ACTN</name>
<dbReference type="PANTHER" id="PTHR33055">
    <property type="entry name" value="TRANSPOSASE FOR INSERTION SEQUENCE ELEMENT IS1111A"/>
    <property type="match status" value="1"/>
</dbReference>
<feature type="domain" description="Transposase IS110-like N-terminal" evidence="1">
    <location>
        <begin position="4"/>
        <end position="159"/>
    </location>
</feature>
<evidence type="ECO:0000313" key="3">
    <source>
        <dbReference type="EMBL" id="MFB9675974.1"/>
    </source>
</evidence>
<evidence type="ECO:0000259" key="2">
    <source>
        <dbReference type="Pfam" id="PF02371"/>
    </source>
</evidence>
<dbReference type="Proteomes" id="UP001589610">
    <property type="component" value="Unassembled WGS sequence"/>
</dbReference>
<dbReference type="Pfam" id="PF01548">
    <property type="entry name" value="DEDD_Tnp_IS110"/>
    <property type="match status" value="1"/>
</dbReference>
<dbReference type="InterPro" id="IPR003346">
    <property type="entry name" value="Transposase_20"/>
</dbReference>
<accession>A0ABV5TA72</accession>
<protein>
    <submittedName>
        <fullName evidence="3">IS110 family transposase</fullName>
    </submittedName>
</protein>
<reference evidence="3 4" key="1">
    <citation type="submission" date="2024-09" db="EMBL/GenBank/DDBJ databases">
        <authorList>
            <person name="Sun Q."/>
            <person name="Mori K."/>
        </authorList>
    </citation>
    <scope>NUCLEOTIDE SEQUENCE [LARGE SCALE GENOMIC DNA]</scope>
    <source>
        <strain evidence="3 4">JCM 3028</strain>
    </source>
</reference>
<feature type="domain" description="Transposase IS116/IS110/IS902 C-terminal" evidence="2">
    <location>
        <begin position="267"/>
        <end position="351"/>
    </location>
</feature>
<dbReference type="EMBL" id="JBHMBS010000004">
    <property type="protein sequence ID" value="MFB9675974.1"/>
    <property type="molecule type" value="Genomic_DNA"/>
</dbReference>
<dbReference type="InterPro" id="IPR047650">
    <property type="entry name" value="Transpos_IS110"/>
</dbReference>